<dbReference type="AlphaFoldDB" id="A0A0F9YL69"/>
<protein>
    <recommendedName>
        <fullName evidence="4">Membrane protein 6-pyruvoyl-tetrahydropterin synthase-related domain-containing protein</fullName>
    </recommendedName>
</protein>
<dbReference type="EMBL" id="LBOI01000001">
    <property type="protein sequence ID" value="KKP32219.1"/>
    <property type="molecule type" value="Genomic_DNA"/>
</dbReference>
<feature type="transmembrane region" description="Helical" evidence="1">
    <location>
        <begin position="851"/>
        <end position="872"/>
    </location>
</feature>
<gene>
    <name evidence="2" type="ORF">UR21_C0001G0015</name>
</gene>
<evidence type="ECO:0000256" key="1">
    <source>
        <dbReference type="SAM" id="Phobius"/>
    </source>
</evidence>
<proteinExistence type="predicted"/>
<dbReference type="Proteomes" id="UP000034803">
    <property type="component" value="Unassembled WGS sequence"/>
</dbReference>
<feature type="transmembrane region" description="Helical" evidence="1">
    <location>
        <begin position="333"/>
        <end position="353"/>
    </location>
</feature>
<feature type="transmembrane region" description="Helical" evidence="1">
    <location>
        <begin position="270"/>
        <end position="291"/>
    </location>
</feature>
<feature type="transmembrane region" description="Helical" evidence="1">
    <location>
        <begin position="6"/>
        <end position="27"/>
    </location>
</feature>
<feature type="transmembrane region" description="Helical" evidence="1">
    <location>
        <begin position="101"/>
        <end position="119"/>
    </location>
</feature>
<dbReference type="Gene3D" id="3.40.50.880">
    <property type="match status" value="1"/>
</dbReference>
<evidence type="ECO:0008006" key="4">
    <source>
        <dbReference type="Google" id="ProtNLM"/>
    </source>
</evidence>
<dbReference type="SUPFAM" id="SSF52317">
    <property type="entry name" value="Class I glutamine amidotransferase-like"/>
    <property type="match status" value="1"/>
</dbReference>
<comment type="caution">
    <text evidence="2">The sequence shown here is derived from an EMBL/GenBank/DDBJ whole genome shotgun (WGS) entry which is preliminary data.</text>
</comment>
<keyword evidence="1" id="KW-0812">Transmembrane</keyword>
<dbReference type="InterPro" id="IPR029062">
    <property type="entry name" value="Class_I_gatase-like"/>
</dbReference>
<feature type="transmembrane region" description="Helical" evidence="1">
    <location>
        <begin position="221"/>
        <end position="244"/>
    </location>
</feature>
<feature type="transmembrane region" description="Helical" evidence="1">
    <location>
        <begin position="125"/>
        <end position="143"/>
    </location>
</feature>
<accession>A0A0F9YL69</accession>
<name>A0A0F9YL69_9BACT</name>
<feature type="transmembrane region" description="Helical" evidence="1">
    <location>
        <begin position="176"/>
        <end position="209"/>
    </location>
</feature>
<keyword evidence="1" id="KW-0472">Membrane</keyword>
<feature type="transmembrane region" description="Helical" evidence="1">
    <location>
        <begin position="360"/>
        <end position="380"/>
    </location>
</feature>
<keyword evidence="1" id="KW-1133">Transmembrane helix</keyword>
<evidence type="ECO:0000313" key="2">
    <source>
        <dbReference type="EMBL" id="KKP32219.1"/>
    </source>
</evidence>
<sequence>MTKKIILIILILISFVVGISVIYLIYLPFAKGFIYQKWVVGDALMHLANIIAIKVNHPFPIMAWKVEWGGYPLIEGYPWLHYYLIQPILSFFSNPGIAMDYYSAFFLFLYYVVSFILLFYTSKNFFLAILFTIVIIFGADSQMPFSVNAFMTFTASQLFLPLILLLTIIAREKENFKILILSAIFLSFSFFSHGAMTGMVIVPIIFPFLIINKEGKISKTTIINTIKYFIVFSLLSAIQIYQFISYSTQGYLRGVKVFPLDVIPARLVNLLSWMNPVLIIFVALFVPLLIISLKKYFSKLKPYLLSFFLILFVFTLMLFNITSMNLVLLAERVLWAMTLIFLVLLSKIIANLSNSKVVRVIFWIISPILLVVYLYFVLIVKPPHLVPNTLQAVDPYNYKPVEVKTNVTPSVVEYPNKFEEISLYPPLSWNNKFDNYRTDGISWSIYSAWNIWTTKNTRYKGRFPAAKDLPLEWSGLIGGAEYGILGEAGTPDTSKWAINQSLFFFDWYGIRHIEIGYGDYETAKYLKEEPLIISSEQSLNLTYNDIDKKFVGPIYTPTNAKTIAVVSPEIQYDNFIRTLSYSEIRSEKLIPIYLGKNLSSLKQKNLKDFNAVFIYGYKSSMFSSGTWVELAEYVKNGGNLIIETGQKVDQTEDINLPEVFPISKTKLTVVTKPWNVSLEDNEITQNVLASDFNPLKTKYLPYAVSEATSNNIRNWAKPVLTKDGSIVLAYGRLGKGGVIWSGINLPFHAIDNRNTSETVIFANAINWFFPEFDTSITDFEVSHSKSEKIIIKSNEGSGFLIKENYNPGWSAKLNGKRVKIYKAGLMEMYIPRDKTSNSKDLLELTYYGSPIHWILFIISSISFIGILVYLVFNKNVFSLKDKLPKLNLIKKDSEEDY</sequence>
<reference evidence="2 3" key="1">
    <citation type="journal article" date="2015" name="Nature">
        <title>rRNA introns, odd ribosomes, and small enigmatic genomes across a large radiation of phyla.</title>
        <authorList>
            <person name="Brown C.T."/>
            <person name="Hug L.A."/>
            <person name="Thomas B.C."/>
            <person name="Sharon I."/>
            <person name="Castelle C.J."/>
            <person name="Singh A."/>
            <person name="Wilkins M.J."/>
            <person name="Williams K.H."/>
            <person name="Banfield J.F."/>
        </authorList>
    </citation>
    <scope>NUCLEOTIDE SEQUENCE [LARGE SCALE GENOMIC DNA]</scope>
</reference>
<feature type="transmembrane region" description="Helical" evidence="1">
    <location>
        <begin position="303"/>
        <end position="321"/>
    </location>
</feature>
<feature type="transmembrane region" description="Helical" evidence="1">
    <location>
        <begin position="150"/>
        <end position="170"/>
    </location>
</feature>
<organism evidence="2 3">
    <name type="scientific">Candidatus Woesebacteria bacterium GW2011_GWC2_31_9</name>
    <dbReference type="NCBI Taxonomy" id="1618586"/>
    <lineage>
        <taxon>Bacteria</taxon>
        <taxon>Candidatus Woeseibacteriota</taxon>
    </lineage>
</organism>
<evidence type="ECO:0000313" key="3">
    <source>
        <dbReference type="Proteomes" id="UP000034803"/>
    </source>
</evidence>